<gene>
    <name evidence="1" type="ORF">LX32DRAFT_66775</name>
</gene>
<reference evidence="1" key="1">
    <citation type="submission" date="2021-06" db="EMBL/GenBank/DDBJ databases">
        <title>Comparative genomics, transcriptomics and evolutionary studies reveal genomic signatures of adaptation to plant cell wall in hemibiotrophic fungi.</title>
        <authorList>
            <consortium name="DOE Joint Genome Institute"/>
            <person name="Baroncelli R."/>
            <person name="Diaz J.F."/>
            <person name="Benocci T."/>
            <person name="Peng M."/>
            <person name="Battaglia E."/>
            <person name="Haridas S."/>
            <person name="Andreopoulos W."/>
            <person name="Labutti K."/>
            <person name="Pangilinan J."/>
            <person name="Floch G.L."/>
            <person name="Makela M.R."/>
            <person name="Henrissat B."/>
            <person name="Grigoriev I.V."/>
            <person name="Crouch J.A."/>
            <person name="De Vries R.P."/>
            <person name="Sukno S.A."/>
            <person name="Thon M.R."/>
        </authorList>
    </citation>
    <scope>NUCLEOTIDE SEQUENCE</scope>
    <source>
        <strain evidence="1">MAFF235873</strain>
    </source>
</reference>
<name>A0AAD9HBB5_9PEZI</name>
<proteinExistence type="predicted"/>
<organism evidence="1 2">
    <name type="scientific">Colletotrichum zoysiae</name>
    <dbReference type="NCBI Taxonomy" id="1216348"/>
    <lineage>
        <taxon>Eukaryota</taxon>
        <taxon>Fungi</taxon>
        <taxon>Dikarya</taxon>
        <taxon>Ascomycota</taxon>
        <taxon>Pezizomycotina</taxon>
        <taxon>Sordariomycetes</taxon>
        <taxon>Hypocreomycetidae</taxon>
        <taxon>Glomerellales</taxon>
        <taxon>Glomerellaceae</taxon>
        <taxon>Colletotrichum</taxon>
        <taxon>Colletotrichum graminicola species complex</taxon>
    </lineage>
</organism>
<accession>A0AAD9HBB5</accession>
<dbReference type="EMBL" id="MU842942">
    <property type="protein sequence ID" value="KAK2025221.1"/>
    <property type="molecule type" value="Genomic_DNA"/>
</dbReference>
<keyword evidence="2" id="KW-1185">Reference proteome</keyword>
<evidence type="ECO:0000313" key="1">
    <source>
        <dbReference type="EMBL" id="KAK2025221.1"/>
    </source>
</evidence>
<evidence type="ECO:0000313" key="2">
    <source>
        <dbReference type="Proteomes" id="UP001232148"/>
    </source>
</evidence>
<protein>
    <submittedName>
        <fullName evidence="1">Uncharacterized protein</fullName>
    </submittedName>
</protein>
<comment type="caution">
    <text evidence="1">The sequence shown here is derived from an EMBL/GenBank/DDBJ whole genome shotgun (WGS) entry which is preliminary data.</text>
</comment>
<sequence length="151" mass="16414">MPQTNDFQPRTITYLLLLPTMYVKAGLRSLALGAPCRGPSLPSPPLPRPSVRPSVVSFPRRAPLATAYPPPPFPMPPLPQLDPSAQSSPVALYAASTAVQHTVATYLYRWMLRMTAPPWGVPVSCRPDYGYPSAITALLDHELSPSHQALC</sequence>
<dbReference type="Proteomes" id="UP001232148">
    <property type="component" value="Unassembled WGS sequence"/>
</dbReference>
<dbReference type="AlphaFoldDB" id="A0AAD9HBB5"/>